<evidence type="ECO:0000313" key="3">
    <source>
        <dbReference type="Proteomes" id="UP000051446"/>
    </source>
</evidence>
<proteinExistence type="predicted"/>
<protein>
    <recommendedName>
        <fullName evidence="4">Phage holin family protein</fullName>
    </recommendedName>
</protein>
<dbReference type="RefSeq" id="WP_057012597.1">
    <property type="nucleotide sequence ID" value="NZ_JYLH01000007.1"/>
</dbReference>
<evidence type="ECO:0000256" key="1">
    <source>
        <dbReference type="SAM" id="Phobius"/>
    </source>
</evidence>
<evidence type="ECO:0008006" key="4">
    <source>
        <dbReference type="Google" id="ProtNLM"/>
    </source>
</evidence>
<dbReference type="Proteomes" id="UP000051446">
    <property type="component" value="Unassembled WGS sequence"/>
</dbReference>
<comment type="caution">
    <text evidence="2">The sequence shown here is derived from an EMBL/GenBank/DDBJ whole genome shotgun (WGS) entry which is preliminary data.</text>
</comment>
<accession>A0A0R2YAC2</accession>
<feature type="transmembrane region" description="Helical" evidence="1">
    <location>
        <begin position="6"/>
        <end position="27"/>
    </location>
</feature>
<dbReference type="PATRIC" id="fig|75588.4.peg.5067"/>
<dbReference type="EMBL" id="JYLH01000007">
    <property type="protein sequence ID" value="KRP45370.1"/>
    <property type="molecule type" value="Genomic_DNA"/>
</dbReference>
<dbReference type="AlphaFoldDB" id="A0A0R2YAC2"/>
<organism evidence="2 3">
    <name type="scientific">Pseudomonas libanensis</name>
    <dbReference type="NCBI Taxonomy" id="75588"/>
    <lineage>
        <taxon>Bacteria</taxon>
        <taxon>Pseudomonadati</taxon>
        <taxon>Pseudomonadota</taxon>
        <taxon>Gammaproteobacteria</taxon>
        <taxon>Pseudomonadales</taxon>
        <taxon>Pseudomonadaceae</taxon>
        <taxon>Pseudomonas</taxon>
    </lineage>
</organism>
<sequence>MDSHVIQAVLTQATFWLCVALFVRLFTFRRRGARFRRDMSCLAWMVMVASGAVIVYIGKGQLIMPRNAWPLVVLLAVFVGSVCQSSGNLARVWRVG</sequence>
<keyword evidence="1" id="KW-0472">Membrane</keyword>
<evidence type="ECO:0000313" key="2">
    <source>
        <dbReference type="EMBL" id="KRP45370.1"/>
    </source>
</evidence>
<dbReference type="InterPro" id="IPR008473">
    <property type="entry name" value="Phage_holin_3_7"/>
</dbReference>
<keyword evidence="1" id="KW-1133">Transmembrane helix</keyword>
<name>A0A0R2YAC2_9PSED</name>
<gene>
    <name evidence="2" type="ORF">TU73_13270</name>
</gene>
<keyword evidence="1" id="KW-0812">Transmembrane</keyword>
<feature type="transmembrane region" description="Helical" evidence="1">
    <location>
        <begin position="69"/>
        <end position="90"/>
    </location>
</feature>
<dbReference type="Pfam" id="PF05449">
    <property type="entry name" value="Phage_holin_3_7"/>
    <property type="match status" value="1"/>
</dbReference>
<feature type="transmembrane region" description="Helical" evidence="1">
    <location>
        <begin position="39"/>
        <end position="57"/>
    </location>
</feature>
<reference evidence="2 3" key="1">
    <citation type="submission" date="2015-02" db="EMBL/GenBank/DDBJ databases">
        <title>Pseudomonas helleri sp. nov. and Pseudomonas weihenstephanensis sp. nov., isolated from raw cows milk.</title>
        <authorList>
            <person name="von Neubeck M."/>
            <person name="Huptas C."/>
            <person name="Wenning M."/>
            <person name="Scherer S."/>
        </authorList>
    </citation>
    <scope>NUCLEOTIDE SEQUENCE [LARGE SCALE GENOMIC DNA]</scope>
    <source>
        <strain evidence="2 3">DSM 17149</strain>
    </source>
</reference>